<dbReference type="RefSeq" id="WP_203867785.1">
    <property type="nucleotide sequence ID" value="NZ_BONW01000020.1"/>
</dbReference>
<gene>
    <name evidence="2" type="ORF">Pen02_42160</name>
</gene>
<protein>
    <recommendedName>
        <fullName evidence="4">DUF3592 domain-containing protein</fullName>
    </recommendedName>
</protein>
<keyword evidence="1" id="KW-0812">Transmembrane</keyword>
<name>A0ABQ4E3M3_9ACTN</name>
<dbReference type="Proteomes" id="UP000646749">
    <property type="component" value="Unassembled WGS sequence"/>
</dbReference>
<keyword evidence="1" id="KW-1133">Transmembrane helix</keyword>
<evidence type="ECO:0008006" key="4">
    <source>
        <dbReference type="Google" id="ProtNLM"/>
    </source>
</evidence>
<keyword evidence="1" id="KW-0472">Membrane</keyword>
<keyword evidence="3" id="KW-1185">Reference proteome</keyword>
<comment type="caution">
    <text evidence="2">The sequence shown here is derived from an EMBL/GenBank/DDBJ whole genome shotgun (WGS) entry which is preliminary data.</text>
</comment>
<reference evidence="2 3" key="1">
    <citation type="submission" date="2021-01" db="EMBL/GenBank/DDBJ databases">
        <title>Whole genome shotgun sequence of Plantactinospora endophytica NBRC 110450.</title>
        <authorList>
            <person name="Komaki H."/>
            <person name="Tamura T."/>
        </authorList>
    </citation>
    <scope>NUCLEOTIDE SEQUENCE [LARGE SCALE GENOMIC DNA]</scope>
    <source>
        <strain evidence="2 3">NBRC 110450</strain>
    </source>
</reference>
<organism evidence="2 3">
    <name type="scientific">Plantactinospora endophytica</name>
    <dbReference type="NCBI Taxonomy" id="673535"/>
    <lineage>
        <taxon>Bacteria</taxon>
        <taxon>Bacillati</taxon>
        <taxon>Actinomycetota</taxon>
        <taxon>Actinomycetes</taxon>
        <taxon>Micromonosporales</taxon>
        <taxon>Micromonosporaceae</taxon>
        <taxon>Plantactinospora</taxon>
    </lineage>
</organism>
<proteinExistence type="predicted"/>
<feature type="transmembrane region" description="Helical" evidence="1">
    <location>
        <begin position="166"/>
        <end position="186"/>
    </location>
</feature>
<evidence type="ECO:0000313" key="3">
    <source>
        <dbReference type="Proteomes" id="UP000646749"/>
    </source>
</evidence>
<accession>A0ABQ4E3M3</accession>
<dbReference type="Pfam" id="PF19873">
    <property type="entry name" value="DUF6346"/>
    <property type="match status" value="1"/>
</dbReference>
<evidence type="ECO:0000313" key="2">
    <source>
        <dbReference type="EMBL" id="GIG89280.1"/>
    </source>
</evidence>
<sequence>MAAQDDRIARRLAEIEEQRRELGRQGVVGDRDVPALDGEVVQRRAGFLRSFLFTLGVLALAAGLLGVGVTLGRLSADDMADARREGEATVSSCVERGPVTNRGFGYYETCEVEVVWEGSEVERMTISVVFDSADIGNAVHVGDLGYDRSSRQLARADVAPRPWLEWIGYGFGAIALLPTLVGVLLMREVLRFRRRK</sequence>
<dbReference type="InterPro" id="IPR045927">
    <property type="entry name" value="DUF6346"/>
</dbReference>
<dbReference type="EMBL" id="BONW01000020">
    <property type="protein sequence ID" value="GIG89280.1"/>
    <property type="molecule type" value="Genomic_DNA"/>
</dbReference>
<evidence type="ECO:0000256" key="1">
    <source>
        <dbReference type="SAM" id="Phobius"/>
    </source>
</evidence>
<feature type="transmembrane region" description="Helical" evidence="1">
    <location>
        <begin position="51"/>
        <end position="71"/>
    </location>
</feature>